<gene>
    <name evidence="2" type="ORF">EYF80_050225</name>
</gene>
<evidence type="ECO:0000313" key="2">
    <source>
        <dbReference type="EMBL" id="TNN39607.1"/>
    </source>
</evidence>
<keyword evidence="3" id="KW-1185">Reference proteome</keyword>
<accession>A0A4Z2FEH7</accession>
<feature type="compositionally biased region" description="Basic and acidic residues" evidence="1">
    <location>
        <begin position="112"/>
        <end position="127"/>
    </location>
</feature>
<protein>
    <submittedName>
        <fullName evidence="2">Uncharacterized protein</fullName>
    </submittedName>
</protein>
<name>A0A4Z2FEH7_9TELE</name>
<dbReference type="AlphaFoldDB" id="A0A4Z2FEH7"/>
<feature type="region of interest" description="Disordered" evidence="1">
    <location>
        <begin position="158"/>
        <end position="184"/>
    </location>
</feature>
<evidence type="ECO:0000256" key="1">
    <source>
        <dbReference type="SAM" id="MobiDB-lite"/>
    </source>
</evidence>
<organism evidence="2 3">
    <name type="scientific">Liparis tanakae</name>
    <name type="common">Tanaka's snailfish</name>
    <dbReference type="NCBI Taxonomy" id="230148"/>
    <lineage>
        <taxon>Eukaryota</taxon>
        <taxon>Metazoa</taxon>
        <taxon>Chordata</taxon>
        <taxon>Craniata</taxon>
        <taxon>Vertebrata</taxon>
        <taxon>Euteleostomi</taxon>
        <taxon>Actinopterygii</taxon>
        <taxon>Neopterygii</taxon>
        <taxon>Teleostei</taxon>
        <taxon>Neoteleostei</taxon>
        <taxon>Acanthomorphata</taxon>
        <taxon>Eupercaria</taxon>
        <taxon>Perciformes</taxon>
        <taxon>Cottioidei</taxon>
        <taxon>Cottales</taxon>
        <taxon>Liparidae</taxon>
        <taxon>Liparis</taxon>
    </lineage>
</organism>
<feature type="region of interest" description="Disordered" evidence="1">
    <location>
        <begin position="87"/>
        <end position="142"/>
    </location>
</feature>
<dbReference type="Proteomes" id="UP000314294">
    <property type="component" value="Unassembled WGS sequence"/>
</dbReference>
<comment type="caution">
    <text evidence="2">The sequence shown here is derived from an EMBL/GenBank/DDBJ whole genome shotgun (WGS) entry which is preliminary data.</text>
</comment>
<evidence type="ECO:0000313" key="3">
    <source>
        <dbReference type="Proteomes" id="UP000314294"/>
    </source>
</evidence>
<reference evidence="2 3" key="1">
    <citation type="submission" date="2019-03" db="EMBL/GenBank/DDBJ databases">
        <title>First draft genome of Liparis tanakae, snailfish: a comprehensive survey of snailfish specific genes.</title>
        <authorList>
            <person name="Kim W."/>
            <person name="Song I."/>
            <person name="Jeong J.-H."/>
            <person name="Kim D."/>
            <person name="Kim S."/>
            <person name="Ryu S."/>
            <person name="Song J.Y."/>
            <person name="Lee S.K."/>
        </authorList>
    </citation>
    <scope>NUCLEOTIDE SEQUENCE [LARGE SCALE GENOMIC DNA]</scope>
    <source>
        <tissue evidence="2">Muscle</tissue>
    </source>
</reference>
<proteinExistence type="predicted"/>
<dbReference type="EMBL" id="SRLO01001265">
    <property type="protein sequence ID" value="TNN39607.1"/>
    <property type="molecule type" value="Genomic_DNA"/>
</dbReference>
<sequence length="184" mass="20050">MKRTDRLSGSIESSSSNSNIYRGVWLSTGRLKIMNIIDILLEDEGCRDIHPGIGAFGGLQRNYPRCRRCGCERSHCGLAAFITKQAAPSGRRPEIDPRARRRGKTSGGGKRSPLELRDGGARVRERAPLSASHGPTEGEIKGRRRAGVCGFITVATGQNGHSERNYSSQTASPLTQLQVFRTAD</sequence>